<proteinExistence type="predicted"/>
<name>A0A1X9LIR0_9MICO</name>
<dbReference type="RefSeq" id="WP_085018453.1">
    <property type="nucleotide sequence ID" value="NZ_BMHD01000001.1"/>
</dbReference>
<gene>
    <name evidence="1" type="ORF">B5808_03485</name>
</gene>
<dbReference type="InterPro" id="IPR013078">
    <property type="entry name" value="His_Pase_superF_clade-1"/>
</dbReference>
<reference evidence="1 2" key="1">
    <citation type="submission" date="2017-04" db="EMBL/GenBank/DDBJ databases">
        <authorList>
            <person name="Afonso C.L."/>
            <person name="Miller P.J."/>
            <person name="Scott M.A."/>
            <person name="Spackman E."/>
            <person name="Goraichik I."/>
            <person name="Dimitrov K.M."/>
            <person name="Suarez D.L."/>
            <person name="Swayne D.E."/>
        </authorList>
    </citation>
    <scope>NUCLEOTIDE SEQUENCE [LARGE SCALE GENOMIC DNA]</scope>
    <source>
        <strain evidence="2">XA(T)</strain>
    </source>
</reference>
<dbReference type="Proteomes" id="UP000192775">
    <property type="component" value="Chromosome"/>
</dbReference>
<accession>A0A1X9LIR0</accession>
<dbReference type="PANTHER" id="PTHR48100">
    <property type="entry name" value="BROAD-SPECIFICITY PHOSPHATASE YOR283W-RELATED"/>
    <property type="match status" value="1"/>
</dbReference>
<dbReference type="KEGG" id="cphy:B5808_03485"/>
<dbReference type="GO" id="GO:0016791">
    <property type="term" value="F:phosphatase activity"/>
    <property type="evidence" value="ECO:0007669"/>
    <property type="project" value="TreeGrafter"/>
</dbReference>
<dbReference type="PANTHER" id="PTHR48100:SF51">
    <property type="entry name" value="PHOSPHOGLYCERATE MUTASE"/>
    <property type="match status" value="1"/>
</dbReference>
<evidence type="ECO:0000313" key="2">
    <source>
        <dbReference type="Proteomes" id="UP000192775"/>
    </source>
</evidence>
<dbReference type="SUPFAM" id="SSF53254">
    <property type="entry name" value="Phosphoglycerate mutase-like"/>
    <property type="match status" value="1"/>
</dbReference>
<organism evidence="1 2">
    <name type="scientific">Cnuibacter physcomitrellae</name>
    <dbReference type="NCBI Taxonomy" id="1619308"/>
    <lineage>
        <taxon>Bacteria</taxon>
        <taxon>Bacillati</taxon>
        <taxon>Actinomycetota</taxon>
        <taxon>Actinomycetes</taxon>
        <taxon>Micrococcales</taxon>
        <taxon>Microbacteriaceae</taxon>
        <taxon>Cnuibacter</taxon>
    </lineage>
</organism>
<evidence type="ECO:0000313" key="1">
    <source>
        <dbReference type="EMBL" id="ARJ04392.1"/>
    </source>
</evidence>
<dbReference type="SMART" id="SM00855">
    <property type="entry name" value="PGAM"/>
    <property type="match status" value="1"/>
</dbReference>
<sequence length="214" mass="23483">MPADRIHLVRHGEVFNPEGVLYGRLPHFGLSDLGKRMARAAADDLVSRGRPVTGLFSSPLQRARESAQPISAAFGLEPQIDERIIEPTNAFEGTRMRGPGGSLRKPANWRYLVNPWKPSWGEAFSSVTARMLAAMNDARHSVESGDVAMVSHQLPIWVTHLVITGRRPAHDPRQRRCALSSITSFEWHDGRFVEVGYTDPGAPIAADATDVGAV</sequence>
<dbReference type="InterPro" id="IPR029033">
    <property type="entry name" value="His_PPase_superfam"/>
</dbReference>
<dbReference type="Gene3D" id="3.40.50.1240">
    <property type="entry name" value="Phosphoglycerate mutase-like"/>
    <property type="match status" value="1"/>
</dbReference>
<dbReference type="InterPro" id="IPR050275">
    <property type="entry name" value="PGM_Phosphatase"/>
</dbReference>
<dbReference type="CDD" id="cd07067">
    <property type="entry name" value="HP_PGM_like"/>
    <property type="match status" value="1"/>
</dbReference>
<keyword evidence="2" id="KW-1185">Reference proteome</keyword>
<protein>
    <submittedName>
        <fullName evidence="1">Histidine phosphatase family protein</fullName>
    </submittedName>
</protein>
<dbReference type="Pfam" id="PF00300">
    <property type="entry name" value="His_Phos_1"/>
    <property type="match status" value="1"/>
</dbReference>
<dbReference type="EMBL" id="CP020715">
    <property type="protein sequence ID" value="ARJ04392.1"/>
    <property type="molecule type" value="Genomic_DNA"/>
</dbReference>
<dbReference type="AlphaFoldDB" id="A0A1X9LIR0"/>
<dbReference type="GO" id="GO:0005737">
    <property type="term" value="C:cytoplasm"/>
    <property type="evidence" value="ECO:0007669"/>
    <property type="project" value="TreeGrafter"/>
</dbReference>
<dbReference type="STRING" id="1619308.B5808_03485"/>